<dbReference type="InterPro" id="IPR002646">
    <property type="entry name" value="PolA_pol_head_dom"/>
</dbReference>
<evidence type="ECO:0000313" key="13">
    <source>
        <dbReference type="Proteomes" id="UP000230292"/>
    </source>
</evidence>
<accession>A0A2M7H445</accession>
<dbReference type="InterPro" id="IPR006675">
    <property type="entry name" value="HDIG_dom"/>
</dbReference>
<dbReference type="GO" id="GO:0046872">
    <property type="term" value="F:metal ion binding"/>
    <property type="evidence" value="ECO:0007669"/>
    <property type="project" value="UniProtKB-KW"/>
</dbReference>
<evidence type="ECO:0000259" key="11">
    <source>
        <dbReference type="Pfam" id="PF12627"/>
    </source>
</evidence>
<comment type="similarity">
    <text evidence="8">Belongs to the tRNA nucleotidyltransferase/poly(A) polymerase family.</text>
</comment>
<dbReference type="PANTHER" id="PTHR46173:SF1">
    <property type="entry name" value="CCA TRNA NUCLEOTIDYLTRANSFERASE 1, MITOCHONDRIAL"/>
    <property type="match status" value="1"/>
</dbReference>
<comment type="cofactor">
    <cofactor evidence="1">
        <name>Mg(2+)</name>
        <dbReference type="ChEBI" id="CHEBI:18420"/>
    </cofactor>
</comment>
<dbReference type="InterPro" id="IPR043519">
    <property type="entry name" value="NT_sf"/>
</dbReference>
<dbReference type="Gene3D" id="1.10.3090.10">
    <property type="entry name" value="cca-adding enzyme, domain 2"/>
    <property type="match status" value="1"/>
</dbReference>
<evidence type="ECO:0000256" key="6">
    <source>
        <dbReference type="ARBA" id="ARBA00022741"/>
    </source>
</evidence>
<evidence type="ECO:0000313" key="12">
    <source>
        <dbReference type="EMBL" id="PIW36993.1"/>
    </source>
</evidence>
<dbReference type="CDD" id="cd00077">
    <property type="entry name" value="HDc"/>
    <property type="match status" value="1"/>
</dbReference>
<evidence type="ECO:0000259" key="10">
    <source>
        <dbReference type="Pfam" id="PF01966"/>
    </source>
</evidence>
<dbReference type="GO" id="GO:0016779">
    <property type="term" value="F:nucleotidyltransferase activity"/>
    <property type="evidence" value="ECO:0007669"/>
    <property type="project" value="UniProtKB-KW"/>
</dbReference>
<dbReference type="Proteomes" id="UP000230292">
    <property type="component" value="Unassembled WGS sequence"/>
</dbReference>
<dbReference type="Gene3D" id="3.30.460.10">
    <property type="entry name" value="Beta Polymerase, domain 2"/>
    <property type="match status" value="1"/>
</dbReference>
<proteinExistence type="inferred from homology"/>
<gene>
    <name evidence="12" type="ORF">COW24_02410</name>
</gene>
<feature type="domain" description="HD" evidence="10">
    <location>
        <begin position="260"/>
        <end position="330"/>
    </location>
</feature>
<dbReference type="Gene3D" id="1.10.246.80">
    <property type="match status" value="1"/>
</dbReference>
<dbReference type="Pfam" id="PF01743">
    <property type="entry name" value="PolyA_pol"/>
    <property type="match status" value="1"/>
</dbReference>
<keyword evidence="4" id="KW-0548">Nucleotidyltransferase</keyword>
<evidence type="ECO:0000256" key="1">
    <source>
        <dbReference type="ARBA" id="ARBA00001946"/>
    </source>
</evidence>
<dbReference type="Pfam" id="PF01966">
    <property type="entry name" value="HD"/>
    <property type="match status" value="1"/>
</dbReference>
<feature type="domain" description="tRNA nucleotidyltransferase/poly(A) polymerase RNA and SrmB- binding" evidence="11">
    <location>
        <begin position="172"/>
        <end position="232"/>
    </location>
</feature>
<evidence type="ECO:0000256" key="4">
    <source>
        <dbReference type="ARBA" id="ARBA00022695"/>
    </source>
</evidence>
<dbReference type="InterPro" id="IPR032828">
    <property type="entry name" value="PolyA_RNA-bd"/>
</dbReference>
<dbReference type="InterPro" id="IPR003607">
    <property type="entry name" value="HD/PDEase_dom"/>
</dbReference>
<evidence type="ECO:0000256" key="8">
    <source>
        <dbReference type="RuleBase" id="RU003953"/>
    </source>
</evidence>
<dbReference type="SUPFAM" id="SSF81891">
    <property type="entry name" value="Poly A polymerase C-terminal region-like"/>
    <property type="match status" value="1"/>
</dbReference>
<dbReference type="CDD" id="cd05398">
    <property type="entry name" value="NT_ClassII-CCAase"/>
    <property type="match status" value="1"/>
</dbReference>
<feature type="domain" description="Poly A polymerase head" evidence="9">
    <location>
        <begin position="23"/>
        <end position="145"/>
    </location>
</feature>
<organism evidence="12 13">
    <name type="scientific">Candidatus Kerfeldbacteria bacterium CG15_BIG_FIL_POST_REV_8_21_14_020_45_12</name>
    <dbReference type="NCBI Taxonomy" id="2014247"/>
    <lineage>
        <taxon>Bacteria</taxon>
        <taxon>Candidatus Kerfeldiibacteriota</taxon>
    </lineage>
</organism>
<keyword evidence="2 8" id="KW-0808">Transferase</keyword>
<protein>
    <recommendedName>
        <fullName evidence="14">HD domain-containing protein</fullName>
    </recommendedName>
</protein>
<dbReference type="NCBIfam" id="TIGR00277">
    <property type="entry name" value="HDIG"/>
    <property type="match status" value="1"/>
</dbReference>
<dbReference type="PANTHER" id="PTHR46173">
    <property type="entry name" value="CCA TRNA NUCLEOTIDYLTRANSFERASE 1, MITOCHONDRIAL"/>
    <property type="match status" value="1"/>
</dbReference>
<dbReference type="GO" id="GO:0000049">
    <property type="term" value="F:tRNA binding"/>
    <property type="evidence" value="ECO:0007669"/>
    <property type="project" value="TreeGrafter"/>
</dbReference>
<evidence type="ECO:0000256" key="7">
    <source>
        <dbReference type="ARBA" id="ARBA00022842"/>
    </source>
</evidence>
<dbReference type="SUPFAM" id="SSF81301">
    <property type="entry name" value="Nucleotidyltransferase"/>
    <property type="match status" value="1"/>
</dbReference>
<keyword evidence="3" id="KW-0819">tRNA processing</keyword>
<dbReference type="AlphaFoldDB" id="A0A2M7H445"/>
<keyword evidence="7" id="KW-0460">Magnesium</keyword>
<keyword evidence="8" id="KW-0694">RNA-binding</keyword>
<name>A0A2M7H445_9BACT</name>
<reference evidence="12 13" key="1">
    <citation type="submission" date="2017-09" db="EMBL/GenBank/DDBJ databases">
        <title>Depth-based differentiation of microbial function through sediment-hosted aquifers and enrichment of novel symbionts in the deep terrestrial subsurface.</title>
        <authorList>
            <person name="Probst A.J."/>
            <person name="Ladd B."/>
            <person name="Jarett J.K."/>
            <person name="Geller-Mcgrath D.E."/>
            <person name="Sieber C.M."/>
            <person name="Emerson J.B."/>
            <person name="Anantharaman K."/>
            <person name="Thomas B.C."/>
            <person name="Malmstrom R."/>
            <person name="Stieglmeier M."/>
            <person name="Klingl A."/>
            <person name="Woyke T."/>
            <person name="Ryan C.M."/>
            <person name="Banfield J.F."/>
        </authorList>
    </citation>
    <scope>NUCLEOTIDE SEQUENCE [LARGE SCALE GENOMIC DNA]</scope>
    <source>
        <strain evidence="12">CG15_BIG_FIL_POST_REV_8_21_14_020_45_12</strain>
    </source>
</reference>
<dbReference type="InterPro" id="IPR006674">
    <property type="entry name" value="HD_domain"/>
</dbReference>
<keyword evidence="6" id="KW-0547">Nucleotide-binding</keyword>
<keyword evidence="5" id="KW-0479">Metal-binding</keyword>
<sequence length="451" mass="50865">MKLPLPSYVTQALKILTDAGFEAFVVGGSVRDILLDREPKDYDLTTNASPDQIQNVFSDTLYNNDFGTVGVRLYEQDVRYELEITPYRSEAGYSDGRHPDAVSFGVSLHDDLQRRDFTINAMAYDGKQLIDPFGGQADCSAKIIRTVGDANERFTEDALRLLRAARFAAQLDFKVEPATLAAIKELAPTINKVSWERVRDELIKLISSDNSFRGIWLMHDTGLLQQVIPELEEGAGVGQNKHHIYSVFMHNLQAMQYCPSDDPLVRLAALLHDVGKPRVKEGDGKDSSFHSHEHTGAEMTRKIMQRLKFSKKDSERVEHLVRQHMFYYSQDEVSDAGIRRLLKRIGRENLDDLMAIRVGDRMGSGCQKEKPFKLIELERRIRAVEKDPMDTTMLKIDGNFIMELTGLTPGREVGVILNGLLNDVLEDPSLNTVEYLSGRATVLSKEAGYIK</sequence>
<dbReference type="Pfam" id="PF12627">
    <property type="entry name" value="PolyA_pol_RNAbd"/>
    <property type="match status" value="1"/>
</dbReference>
<comment type="caution">
    <text evidence="12">The sequence shown here is derived from an EMBL/GenBank/DDBJ whole genome shotgun (WGS) entry which is preliminary data.</text>
</comment>
<evidence type="ECO:0000256" key="2">
    <source>
        <dbReference type="ARBA" id="ARBA00022679"/>
    </source>
</evidence>
<dbReference type="GO" id="GO:0008033">
    <property type="term" value="P:tRNA processing"/>
    <property type="evidence" value="ECO:0007669"/>
    <property type="project" value="UniProtKB-KW"/>
</dbReference>
<evidence type="ECO:0008006" key="14">
    <source>
        <dbReference type="Google" id="ProtNLM"/>
    </source>
</evidence>
<dbReference type="EMBL" id="PFGC01000031">
    <property type="protein sequence ID" value="PIW36993.1"/>
    <property type="molecule type" value="Genomic_DNA"/>
</dbReference>
<evidence type="ECO:0000256" key="5">
    <source>
        <dbReference type="ARBA" id="ARBA00022723"/>
    </source>
</evidence>
<dbReference type="InterPro" id="IPR050264">
    <property type="entry name" value="Bact_CCA-adding_enz_type3_sf"/>
</dbReference>
<dbReference type="GO" id="GO:0000166">
    <property type="term" value="F:nucleotide binding"/>
    <property type="evidence" value="ECO:0007669"/>
    <property type="project" value="UniProtKB-KW"/>
</dbReference>
<evidence type="ECO:0000259" key="9">
    <source>
        <dbReference type="Pfam" id="PF01743"/>
    </source>
</evidence>
<evidence type="ECO:0000256" key="3">
    <source>
        <dbReference type="ARBA" id="ARBA00022694"/>
    </source>
</evidence>